<evidence type="ECO:0000259" key="6">
    <source>
        <dbReference type="PROSITE" id="PS50035"/>
    </source>
</evidence>
<dbReference type="AlphaFoldDB" id="A0AAF1JZ63"/>
<dbReference type="SUPFAM" id="SSF56024">
    <property type="entry name" value="Phospholipase D/nuclease"/>
    <property type="match status" value="2"/>
</dbReference>
<evidence type="ECO:0000256" key="2">
    <source>
        <dbReference type="ARBA" id="ARBA00004613"/>
    </source>
</evidence>
<dbReference type="SMART" id="SM00155">
    <property type="entry name" value="PLDc"/>
    <property type="match status" value="2"/>
</dbReference>
<accession>A0AAF1JZ63</accession>
<dbReference type="Pfam" id="PF13091">
    <property type="entry name" value="PLDc_2"/>
    <property type="match status" value="2"/>
</dbReference>
<dbReference type="GO" id="GO:0030572">
    <property type="term" value="F:phosphatidyltransferase activity"/>
    <property type="evidence" value="ECO:0007669"/>
    <property type="project" value="UniProtKB-ARBA"/>
</dbReference>
<dbReference type="Gene3D" id="3.30.870.10">
    <property type="entry name" value="Endonuclease Chain A"/>
    <property type="match status" value="2"/>
</dbReference>
<comment type="caution">
    <text evidence="7">The sequence shown here is derived from an EMBL/GenBank/DDBJ whole genome shotgun (WGS) entry which is preliminary data.</text>
</comment>
<dbReference type="GO" id="GO:0005576">
    <property type="term" value="C:extracellular region"/>
    <property type="evidence" value="ECO:0007669"/>
    <property type="project" value="UniProtKB-SubCell"/>
</dbReference>
<sequence length="454" mass="49653">MNVSGKAGLAASTVALLPEGLGAFADRVASARGAVHSLDLQYYLWHNDLTGALLAREILHAADRGVRVRLLLDALNIIGKDGSLTALAAHPRIQIRRFNAGRWRRWGQSGFMLEMLLGSWHLNRRMHNKAWIADGTRLICGGRNIGDRYFDAGGDFNFRDLDVRIEGPAAEPASTIFEAYWRSPLARPLGRIARLRARRTSLRRFRRLLDRRASAPHAADLLAEVADASTLHIPEHALTILADPPAKASGHASGTVAPALMALLATARREALIISPYFVPGPAGTALLARLVASGVRVAVITNSLAATDVVAVHGGYSRYRPALLASGVELYELKASVETKAGLFGSKGASLHTKAVMVDDGPVFIGSFNMDPRSASLNTEMGVMLDHRGLARLLRRQHRRLSDGGRSWRVRLERGRIAWTDEHGPPLGREPAASWRRRLAAWVMRWLPIESQL</sequence>
<gene>
    <name evidence="7" type="ORF">GXW79_04960</name>
</gene>
<dbReference type="PANTHER" id="PTHR21248">
    <property type="entry name" value="CARDIOLIPIN SYNTHASE"/>
    <property type="match status" value="1"/>
</dbReference>
<dbReference type="InterPro" id="IPR025202">
    <property type="entry name" value="PLD-like_dom"/>
</dbReference>
<comment type="subcellular location">
    <subcellularLocation>
        <location evidence="2">Secreted</location>
    </subcellularLocation>
</comment>
<dbReference type="InterPro" id="IPR001736">
    <property type="entry name" value="PLipase_D/transphosphatidylase"/>
</dbReference>
<feature type="domain" description="PLD phosphodiesterase" evidence="6">
    <location>
        <begin position="348"/>
        <end position="375"/>
    </location>
</feature>
<dbReference type="CDD" id="cd09113">
    <property type="entry name" value="PLDc_ymdC_like_2"/>
    <property type="match status" value="1"/>
</dbReference>
<comment type="function">
    <text evidence="1">Could be a virulence factor.</text>
</comment>
<dbReference type="RefSeq" id="WP_211873236.1">
    <property type="nucleotide sequence ID" value="NZ_JAAEDH010000003.1"/>
</dbReference>
<keyword evidence="8" id="KW-1185">Reference proteome</keyword>
<dbReference type="CDD" id="cd09111">
    <property type="entry name" value="PLDc_ymdC_like_1"/>
    <property type="match status" value="1"/>
</dbReference>
<dbReference type="GO" id="GO:0032049">
    <property type="term" value="P:cardiolipin biosynthetic process"/>
    <property type="evidence" value="ECO:0007669"/>
    <property type="project" value="UniProtKB-ARBA"/>
</dbReference>
<evidence type="ECO:0000313" key="8">
    <source>
        <dbReference type="Proteomes" id="UP001196068"/>
    </source>
</evidence>
<evidence type="ECO:0000256" key="4">
    <source>
        <dbReference type="ARBA" id="ARBA00022525"/>
    </source>
</evidence>
<organism evidence="7 8">
    <name type="scientific">Plastoroseomonas arctica</name>
    <dbReference type="NCBI Taxonomy" id="1509237"/>
    <lineage>
        <taxon>Bacteria</taxon>
        <taxon>Pseudomonadati</taxon>
        <taxon>Pseudomonadota</taxon>
        <taxon>Alphaproteobacteria</taxon>
        <taxon>Acetobacterales</taxon>
        <taxon>Acetobacteraceae</taxon>
        <taxon>Plastoroseomonas</taxon>
    </lineage>
</organism>
<dbReference type="EMBL" id="JAAEDH010000003">
    <property type="protein sequence ID" value="MBR0654426.1"/>
    <property type="molecule type" value="Genomic_DNA"/>
</dbReference>
<proteinExistence type="predicted"/>
<reference evidence="7" key="2">
    <citation type="journal article" date="2021" name="Syst. Appl. Microbiol.">
        <title>Roseomonas hellenica sp. nov., isolated from roots of wild-growing Alkanna tinctoria.</title>
        <authorList>
            <person name="Rat A."/>
            <person name="Naranjo H.D."/>
            <person name="Lebbe L."/>
            <person name="Cnockaert M."/>
            <person name="Krigas N."/>
            <person name="Grigoriadou K."/>
            <person name="Maloupa E."/>
            <person name="Willems A."/>
        </authorList>
    </citation>
    <scope>NUCLEOTIDE SEQUENCE</scope>
    <source>
        <strain evidence="7">LMG 28251</strain>
    </source>
</reference>
<feature type="domain" description="PLD phosphodiesterase" evidence="6">
    <location>
        <begin position="122"/>
        <end position="149"/>
    </location>
</feature>
<keyword evidence="4" id="KW-0964">Secreted</keyword>
<evidence type="ECO:0000313" key="7">
    <source>
        <dbReference type="EMBL" id="MBR0654426.1"/>
    </source>
</evidence>
<name>A0AAF1JZ63_9PROT</name>
<dbReference type="Proteomes" id="UP001196068">
    <property type="component" value="Unassembled WGS sequence"/>
</dbReference>
<reference evidence="7" key="1">
    <citation type="submission" date="2020-01" db="EMBL/GenBank/DDBJ databases">
        <authorList>
            <person name="Rat A."/>
        </authorList>
    </citation>
    <scope>NUCLEOTIDE SEQUENCE</scope>
    <source>
        <strain evidence="7">LMG 28251</strain>
    </source>
</reference>
<dbReference type="PROSITE" id="PS50035">
    <property type="entry name" value="PLD"/>
    <property type="match status" value="2"/>
</dbReference>
<evidence type="ECO:0000256" key="3">
    <source>
        <dbReference type="ARBA" id="ARBA00018392"/>
    </source>
</evidence>
<evidence type="ECO:0000256" key="5">
    <source>
        <dbReference type="ARBA" id="ARBA00029594"/>
    </source>
</evidence>
<dbReference type="PANTHER" id="PTHR21248:SF12">
    <property type="entry name" value="CARDIOLIPIN SYNTHASE C"/>
    <property type="match status" value="1"/>
</dbReference>
<evidence type="ECO:0000256" key="1">
    <source>
        <dbReference type="ARBA" id="ARBA00003145"/>
    </source>
</evidence>
<protein>
    <recommendedName>
        <fullName evidence="3">Phospholipase D</fullName>
    </recommendedName>
    <alternativeName>
        <fullName evidence="5">Choline phosphatase</fullName>
    </alternativeName>
</protein>